<keyword evidence="5 11" id="KW-1133">Transmembrane helix</keyword>
<feature type="binding site" evidence="7">
    <location>
        <position position="391"/>
    </location>
    <ligand>
        <name>Na(+)</name>
        <dbReference type="ChEBI" id="CHEBI:29101"/>
        <label>1</label>
    </ligand>
</feature>
<dbReference type="GO" id="GO:0043005">
    <property type="term" value="C:neuron projection"/>
    <property type="evidence" value="ECO:0007669"/>
    <property type="project" value="TreeGrafter"/>
</dbReference>
<dbReference type="GO" id="GO:0005886">
    <property type="term" value="C:plasma membrane"/>
    <property type="evidence" value="ECO:0007669"/>
    <property type="project" value="TreeGrafter"/>
</dbReference>
<feature type="transmembrane region" description="Helical" evidence="11">
    <location>
        <begin position="327"/>
        <end position="346"/>
    </location>
</feature>
<feature type="transmembrane region" description="Helical" evidence="11">
    <location>
        <begin position="58"/>
        <end position="79"/>
    </location>
</feature>
<feature type="transmembrane region" description="Helical" evidence="11">
    <location>
        <begin position="291"/>
        <end position="315"/>
    </location>
</feature>
<evidence type="ECO:0000256" key="7">
    <source>
        <dbReference type="PIRSR" id="PIRSR600175-1"/>
    </source>
</evidence>
<dbReference type="GO" id="GO:0046872">
    <property type="term" value="F:metal ion binding"/>
    <property type="evidence" value="ECO:0007669"/>
    <property type="project" value="UniProtKB-KW"/>
</dbReference>
<comment type="subcellular location">
    <subcellularLocation>
        <location evidence="1">Membrane</location>
        <topology evidence="1">Multi-pass membrane protein</topology>
    </subcellularLocation>
</comment>
<evidence type="ECO:0000256" key="1">
    <source>
        <dbReference type="ARBA" id="ARBA00004141"/>
    </source>
</evidence>
<evidence type="ECO:0000256" key="9">
    <source>
        <dbReference type="RuleBase" id="RU003732"/>
    </source>
</evidence>
<evidence type="ECO:0000256" key="8">
    <source>
        <dbReference type="PIRSR" id="PIRSR600175-2"/>
    </source>
</evidence>
<evidence type="ECO:0000256" key="10">
    <source>
        <dbReference type="SAM" id="MobiDB-lite"/>
    </source>
</evidence>
<keyword evidence="7" id="KW-0479">Metal-binding</keyword>
<feature type="transmembrane region" description="Helical" evidence="11">
    <location>
        <begin position="492"/>
        <end position="512"/>
    </location>
</feature>
<evidence type="ECO:0000256" key="6">
    <source>
        <dbReference type="ARBA" id="ARBA00023136"/>
    </source>
</evidence>
<evidence type="ECO:0000256" key="2">
    <source>
        <dbReference type="ARBA" id="ARBA00022448"/>
    </source>
</evidence>
<protein>
    <recommendedName>
        <fullName evidence="9">Transporter</fullName>
    </recommendedName>
</protein>
<dbReference type="GO" id="GO:0098793">
    <property type="term" value="C:presynapse"/>
    <property type="evidence" value="ECO:0007669"/>
    <property type="project" value="GOC"/>
</dbReference>
<dbReference type="Proteomes" id="UP000030758">
    <property type="component" value="Unassembled WGS sequence"/>
</dbReference>
<dbReference type="PROSITE" id="PS50267">
    <property type="entry name" value="NA_NEUROTRAN_SYMP_3"/>
    <property type="match status" value="1"/>
</dbReference>
<feature type="transmembrane region" description="Helical" evidence="11">
    <location>
        <begin position="231"/>
        <end position="249"/>
    </location>
</feature>
<gene>
    <name evidence="12" type="ORF">M514_04839</name>
</gene>
<evidence type="ECO:0000256" key="5">
    <source>
        <dbReference type="ARBA" id="ARBA00022989"/>
    </source>
</evidence>
<dbReference type="PANTHER" id="PTHR11616">
    <property type="entry name" value="SODIUM/CHLORIDE DEPENDENT TRANSPORTER"/>
    <property type="match status" value="1"/>
</dbReference>
<dbReference type="GO" id="GO:0051378">
    <property type="term" value="F:serotonin binding"/>
    <property type="evidence" value="ECO:0007669"/>
    <property type="project" value="TreeGrafter"/>
</dbReference>
<feature type="transmembrane region" description="Helical" evidence="11">
    <location>
        <begin position="377"/>
        <end position="396"/>
    </location>
</feature>
<dbReference type="GO" id="GO:0005335">
    <property type="term" value="F:serotonin:sodium:chloride symporter activity"/>
    <property type="evidence" value="ECO:0007669"/>
    <property type="project" value="TreeGrafter"/>
</dbReference>
<feature type="transmembrane region" description="Helical" evidence="11">
    <location>
        <begin position="255"/>
        <end position="279"/>
    </location>
</feature>
<dbReference type="PROSITE" id="PS00754">
    <property type="entry name" value="NA_NEUROTRAN_SYMP_2"/>
    <property type="match status" value="1"/>
</dbReference>
<feature type="transmembrane region" description="Helical" evidence="11">
    <location>
        <begin position="199"/>
        <end position="219"/>
    </location>
</feature>
<keyword evidence="4 9" id="KW-0769">Symport</keyword>
<dbReference type="EMBL" id="KL367474">
    <property type="protein sequence ID" value="KFD73148.1"/>
    <property type="molecule type" value="Genomic_DNA"/>
</dbReference>
<dbReference type="AlphaFoldDB" id="A0A085NUK2"/>
<keyword evidence="2 9" id="KW-0813">Transport</keyword>
<feature type="binding site" evidence="7">
    <location>
        <position position="394"/>
    </location>
    <ligand>
        <name>Na(+)</name>
        <dbReference type="ChEBI" id="CHEBI:29101"/>
        <label>1</label>
    </ligand>
</feature>
<dbReference type="Pfam" id="PF00209">
    <property type="entry name" value="SNF"/>
    <property type="match status" value="1"/>
</dbReference>
<organism evidence="12">
    <name type="scientific">Trichuris suis</name>
    <name type="common">pig whipworm</name>
    <dbReference type="NCBI Taxonomy" id="68888"/>
    <lineage>
        <taxon>Eukaryota</taxon>
        <taxon>Metazoa</taxon>
        <taxon>Ecdysozoa</taxon>
        <taxon>Nematoda</taxon>
        <taxon>Enoplea</taxon>
        <taxon>Dorylaimia</taxon>
        <taxon>Trichinellida</taxon>
        <taxon>Trichuridae</taxon>
        <taxon>Trichuris</taxon>
    </lineage>
</organism>
<reference evidence="12" key="1">
    <citation type="journal article" date="2014" name="Nat. Genet.">
        <title>Genome and transcriptome of the porcine whipworm Trichuris suis.</title>
        <authorList>
            <person name="Jex A.R."/>
            <person name="Nejsum P."/>
            <person name="Schwarz E.M."/>
            <person name="Hu L."/>
            <person name="Young N.D."/>
            <person name="Hall R.S."/>
            <person name="Korhonen P.K."/>
            <person name="Liao S."/>
            <person name="Thamsborg S."/>
            <person name="Xia J."/>
            <person name="Xu P."/>
            <person name="Wang S."/>
            <person name="Scheerlinck J.P."/>
            <person name="Hofmann A."/>
            <person name="Sternberg P.W."/>
            <person name="Wang J."/>
            <person name="Gasser R.B."/>
        </authorList>
    </citation>
    <scope>NUCLEOTIDE SEQUENCE [LARGE SCALE GENOMIC DNA]</scope>
    <source>
        <strain evidence="12">DCEP-RM93F</strain>
    </source>
</reference>
<dbReference type="SUPFAM" id="SSF161070">
    <property type="entry name" value="SNF-like"/>
    <property type="match status" value="1"/>
</dbReference>
<accession>A0A085NUK2</accession>
<evidence type="ECO:0000256" key="11">
    <source>
        <dbReference type="SAM" id="Phobius"/>
    </source>
</evidence>
<dbReference type="PROSITE" id="PS00610">
    <property type="entry name" value="NA_NEUROTRAN_SYMP_1"/>
    <property type="match status" value="1"/>
</dbReference>
<proteinExistence type="inferred from homology"/>
<dbReference type="InterPro" id="IPR037272">
    <property type="entry name" value="SNS_sf"/>
</dbReference>
<name>A0A085NUK2_9BILA</name>
<dbReference type="GO" id="GO:0006865">
    <property type="term" value="P:amino acid transport"/>
    <property type="evidence" value="ECO:0007669"/>
    <property type="project" value="TreeGrafter"/>
</dbReference>
<feature type="region of interest" description="Disordered" evidence="10">
    <location>
        <begin position="563"/>
        <end position="582"/>
    </location>
</feature>
<sequence>MRTSMLFDGTSKKGSSAARLKWANKIEFLLALIGFSVDLGNVWRFPYICYRNGGGAFLVPYFVMFIFCGLPLFYMELALGQYHRCGCLTLWKFLLPILKGVGYATCLIDVYMGCFYNTVISWALFYLGNSFQSPVPWQTCNNSWNTAQCLTDDDGDNVLSENATRLNGTINGTSAAEEFFLRNVLELHKSGGIEDMGQIKWQLLLCLFFIYLIVYFAIWKGPRSAGKVTSSFSLLLAKSFPLYAIAVWFTAIAPYIALISLLAHGITLPGAISGIIYFLTPQWEKLLQIEVWIDAAAQIFFSLGPGFGVLIALSSYNDKYNNFYRDAFLVGWINCLTSILSGLVIFSTLGYMAYTLGKGPGLVFIIYPRAISTMRGAPIWSVLFFIMLLSLGIDRLEAIFTGFCDEYPKLLERHRQVFTGIFMIGMFIVSLPTITYGGNYLIEYLDHYAVSYSVLIVVMLEAVVVTYVYGIQRFCADVKLMLGAKPNIFLRICWLVTCPAIVAIILICATLEMKPLSMPNYVYPKWSQSLGWFIRLSSVICIPMYAVIALVSTTGTFKERWRKMTTPQRHNEASDRTAPQVDDSELCHTSMDQISIN</sequence>
<feature type="disulfide bond" evidence="8">
    <location>
        <begin position="140"/>
        <end position="149"/>
    </location>
</feature>
<feature type="binding site" evidence="7">
    <location>
        <position position="41"/>
    </location>
    <ligand>
        <name>Na(+)</name>
        <dbReference type="ChEBI" id="CHEBI:29101"/>
        <label>1</label>
    </ligand>
</feature>
<evidence type="ECO:0000256" key="4">
    <source>
        <dbReference type="ARBA" id="ARBA00022847"/>
    </source>
</evidence>
<feature type="transmembrane region" description="Helical" evidence="11">
    <location>
        <begin position="532"/>
        <end position="554"/>
    </location>
</feature>
<feature type="binding site" evidence="7">
    <location>
        <position position="37"/>
    </location>
    <ligand>
        <name>Na(+)</name>
        <dbReference type="ChEBI" id="CHEBI:29101"/>
        <label>1</label>
    </ligand>
</feature>
<evidence type="ECO:0000256" key="3">
    <source>
        <dbReference type="ARBA" id="ARBA00022692"/>
    </source>
</evidence>
<keyword evidence="6 11" id="KW-0472">Membrane</keyword>
<feature type="binding site" evidence="7">
    <location>
        <position position="334"/>
    </location>
    <ligand>
        <name>Na(+)</name>
        <dbReference type="ChEBI" id="CHEBI:29101"/>
        <label>1</label>
    </ligand>
</feature>
<keyword evidence="8" id="KW-1015">Disulfide bond</keyword>
<dbReference type="PANTHER" id="PTHR11616:SF279">
    <property type="entry name" value="SODIUM-DEPENDENT SEROTONIN TRANSPORTER"/>
    <property type="match status" value="1"/>
</dbReference>
<comment type="similarity">
    <text evidence="9">Belongs to the sodium:neurotransmitter symporter (SNF) (TC 2.A.22) family.</text>
</comment>
<dbReference type="PRINTS" id="PR00176">
    <property type="entry name" value="NANEUSMPORT"/>
</dbReference>
<feature type="transmembrane region" description="Helical" evidence="11">
    <location>
        <begin position="449"/>
        <end position="471"/>
    </location>
</feature>
<feature type="transmembrane region" description="Helical" evidence="11">
    <location>
        <begin position="100"/>
        <end position="127"/>
    </location>
</feature>
<keyword evidence="3 9" id="KW-0812">Transmembrane</keyword>
<keyword evidence="7" id="KW-0915">Sodium</keyword>
<dbReference type="InterPro" id="IPR000175">
    <property type="entry name" value="Na/ntran_symport"/>
</dbReference>
<feature type="binding site" evidence="7">
    <location>
        <position position="302"/>
    </location>
    <ligand>
        <name>Na(+)</name>
        <dbReference type="ChEBI" id="CHEBI:29101"/>
        <label>1</label>
    </ligand>
</feature>
<evidence type="ECO:0000313" key="12">
    <source>
        <dbReference type="EMBL" id="KFD73148.1"/>
    </source>
</evidence>
<feature type="transmembrane region" description="Helical" evidence="11">
    <location>
        <begin position="417"/>
        <end position="437"/>
    </location>
</feature>
<feature type="binding site" evidence="7">
    <location>
        <position position="34"/>
    </location>
    <ligand>
        <name>Na(+)</name>
        <dbReference type="ChEBI" id="CHEBI:29101"/>
        <label>1</label>
    </ligand>
</feature>